<dbReference type="EMBL" id="KL661933">
    <property type="protein sequence ID" value="KFA60071.1"/>
    <property type="molecule type" value="Genomic_DNA"/>
</dbReference>
<evidence type="ECO:0000313" key="9">
    <source>
        <dbReference type="EMBL" id="KFA60071.1"/>
    </source>
</evidence>
<feature type="signal peptide" evidence="7">
    <location>
        <begin position="1"/>
        <end position="18"/>
    </location>
</feature>
<sequence>MILTSTLCLGLLAFQASGAFVGGVAPRQQPGMEEPATGAPQNSTNRDLRSILSNPCVPWHSDTEVSFPEDGDVFVNATLRWSSYATPSYVAAIAPANEDDVAQAVRLARQNNLNFLATGGRHGYTSTYGRLRNGLAIDLSKLNSVSVDRDDATLTIGGGTIARQILRPVAEAGFELPIGGCSCPGMVGVTIAGGITNWLGTRGLLLDSLLHVRMVTSTGEIVEASETVNPELFWGIRGAAHNFGIIVSATFRLYPMADEMLMIETSWTASMVEDYYQALAVVLEAEDPLLSANSIINWNPNTNETIVFGHFTYFGSHEAGLELLDPILRMNPPLRNDYSVAWTNYHRMTLFNMDEANCVPGLIHAPYGVLTKTVDIPTLMRAFHRMDDLFHEHPGARSSAVVFHSYRPDAALAVPDDSTAFAWRDALNYMYVLLTWSPSNPEAGYAAIRAASEVRNSFVQTSGYDGHAAYMNFAQGDETIEQVYSVRKLPQLAELKATWDPDNVFRYHYPLPTSYP</sequence>
<evidence type="ECO:0000259" key="8">
    <source>
        <dbReference type="PROSITE" id="PS51387"/>
    </source>
</evidence>
<dbReference type="STRING" id="1283841.A0A084Q7Y6"/>
<feature type="domain" description="FAD-binding PCMH-type" evidence="8">
    <location>
        <begin position="83"/>
        <end position="256"/>
    </location>
</feature>
<feature type="chain" id="PRO_5001778919" description="FAD-binding PCMH-type domain-containing protein" evidence="7">
    <location>
        <begin position="19"/>
        <end position="516"/>
    </location>
</feature>
<dbReference type="Gene3D" id="3.30.465.10">
    <property type="match status" value="1"/>
</dbReference>
<comment type="cofactor">
    <cofactor evidence="1">
        <name>FAD</name>
        <dbReference type="ChEBI" id="CHEBI:57692"/>
    </cofactor>
</comment>
<dbReference type="PROSITE" id="PS51387">
    <property type="entry name" value="FAD_PCMH"/>
    <property type="match status" value="1"/>
</dbReference>
<dbReference type="InterPro" id="IPR016169">
    <property type="entry name" value="FAD-bd_PCMH_sub2"/>
</dbReference>
<dbReference type="InterPro" id="IPR050416">
    <property type="entry name" value="FAD-linked_Oxidoreductase"/>
</dbReference>
<dbReference type="Proteomes" id="UP000028524">
    <property type="component" value="Unassembled WGS sequence"/>
</dbReference>
<evidence type="ECO:0000313" key="10">
    <source>
        <dbReference type="Proteomes" id="UP000028524"/>
    </source>
</evidence>
<dbReference type="InterPro" id="IPR012951">
    <property type="entry name" value="BBE"/>
</dbReference>
<evidence type="ECO:0000256" key="4">
    <source>
        <dbReference type="ARBA" id="ARBA00022827"/>
    </source>
</evidence>
<dbReference type="SUPFAM" id="SSF56176">
    <property type="entry name" value="FAD-binding/transporter-associated domain-like"/>
    <property type="match status" value="1"/>
</dbReference>
<comment type="similarity">
    <text evidence="2">Belongs to the oxygen-dependent FAD-linked oxidoreductase family.</text>
</comment>
<dbReference type="InterPro" id="IPR036318">
    <property type="entry name" value="FAD-bd_PCMH-like_sf"/>
</dbReference>
<reference evidence="9 10" key="1">
    <citation type="journal article" date="2014" name="BMC Genomics">
        <title>Comparative genome sequencing reveals chemotype-specific gene clusters in the toxigenic black mold Stachybotrys.</title>
        <authorList>
            <person name="Semeiks J."/>
            <person name="Borek D."/>
            <person name="Otwinowski Z."/>
            <person name="Grishin N.V."/>
        </authorList>
    </citation>
    <scope>NUCLEOTIDE SEQUENCE [LARGE SCALE GENOMIC DNA]</scope>
    <source>
        <strain evidence="9 10">IBT 40285</strain>
    </source>
</reference>
<proteinExistence type="inferred from homology"/>
<protein>
    <recommendedName>
        <fullName evidence="8">FAD-binding PCMH-type domain-containing protein</fullName>
    </recommendedName>
</protein>
<dbReference type="InParanoid" id="A0A084Q7Y6"/>
<dbReference type="InterPro" id="IPR006094">
    <property type="entry name" value="Oxid_FAD_bind_N"/>
</dbReference>
<dbReference type="Pfam" id="PF01565">
    <property type="entry name" value="FAD_binding_4"/>
    <property type="match status" value="1"/>
</dbReference>
<keyword evidence="10" id="KW-1185">Reference proteome</keyword>
<dbReference type="Gene3D" id="3.40.462.20">
    <property type="match status" value="1"/>
</dbReference>
<keyword evidence="3" id="KW-0285">Flavoprotein</keyword>
<dbReference type="GO" id="GO:0016491">
    <property type="term" value="F:oxidoreductase activity"/>
    <property type="evidence" value="ECO:0007669"/>
    <property type="project" value="UniProtKB-KW"/>
</dbReference>
<accession>A0A084Q7Y6</accession>
<dbReference type="OrthoDB" id="415825at2759"/>
<evidence type="ECO:0000256" key="7">
    <source>
        <dbReference type="SAM" id="SignalP"/>
    </source>
</evidence>
<organism evidence="9 10">
    <name type="scientific">Stachybotrys chlorohalonatus (strain IBT 40285)</name>
    <dbReference type="NCBI Taxonomy" id="1283841"/>
    <lineage>
        <taxon>Eukaryota</taxon>
        <taxon>Fungi</taxon>
        <taxon>Dikarya</taxon>
        <taxon>Ascomycota</taxon>
        <taxon>Pezizomycotina</taxon>
        <taxon>Sordariomycetes</taxon>
        <taxon>Hypocreomycetidae</taxon>
        <taxon>Hypocreales</taxon>
        <taxon>Stachybotryaceae</taxon>
        <taxon>Stachybotrys</taxon>
    </lineage>
</organism>
<evidence type="ECO:0000256" key="3">
    <source>
        <dbReference type="ARBA" id="ARBA00022630"/>
    </source>
</evidence>
<dbReference type="PANTHER" id="PTHR42973:SF39">
    <property type="entry name" value="FAD-BINDING PCMH-TYPE DOMAIN-CONTAINING PROTEIN"/>
    <property type="match status" value="1"/>
</dbReference>
<gene>
    <name evidence="9" type="ORF">S40285_09194</name>
</gene>
<dbReference type="Pfam" id="PF08031">
    <property type="entry name" value="BBE"/>
    <property type="match status" value="1"/>
</dbReference>
<dbReference type="InterPro" id="IPR016166">
    <property type="entry name" value="FAD-bd_PCMH"/>
</dbReference>
<keyword evidence="7" id="KW-0732">Signal</keyword>
<name>A0A084Q7Y6_STAC4</name>
<feature type="region of interest" description="Disordered" evidence="6">
    <location>
        <begin position="25"/>
        <end position="44"/>
    </location>
</feature>
<keyword evidence="5" id="KW-0560">Oxidoreductase</keyword>
<keyword evidence="4" id="KW-0274">FAD</keyword>
<evidence type="ECO:0000256" key="6">
    <source>
        <dbReference type="SAM" id="MobiDB-lite"/>
    </source>
</evidence>
<dbReference type="GO" id="GO:0071949">
    <property type="term" value="F:FAD binding"/>
    <property type="evidence" value="ECO:0007669"/>
    <property type="project" value="InterPro"/>
</dbReference>
<dbReference type="PANTHER" id="PTHR42973">
    <property type="entry name" value="BINDING OXIDOREDUCTASE, PUTATIVE (AFU_ORTHOLOGUE AFUA_1G17690)-RELATED"/>
    <property type="match status" value="1"/>
</dbReference>
<dbReference type="AlphaFoldDB" id="A0A084Q7Y6"/>
<evidence type="ECO:0000256" key="1">
    <source>
        <dbReference type="ARBA" id="ARBA00001974"/>
    </source>
</evidence>
<evidence type="ECO:0000256" key="2">
    <source>
        <dbReference type="ARBA" id="ARBA00005466"/>
    </source>
</evidence>
<dbReference type="HOGENOM" id="CLU_018354_0_0_1"/>
<evidence type="ECO:0000256" key="5">
    <source>
        <dbReference type="ARBA" id="ARBA00023002"/>
    </source>
</evidence>